<dbReference type="InterPro" id="IPR000152">
    <property type="entry name" value="EGF-type_Asp/Asn_hydroxyl_site"/>
</dbReference>
<dbReference type="InterPro" id="IPR001881">
    <property type="entry name" value="EGF-like_Ca-bd_dom"/>
</dbReference>
<accession>A0A8J6DF85</accession>
<feature type="domain" description="EGF-like" evidence="8">
    <location>
        <begin position="60"/>
        <end position="98"/>
    </location>
</feature>
<keyword evidence="7" id="KW-0175">Coiled coil</keyword>
<sequence>MRNKCLWLLPDVNECAGGRSPCHKTTHCLNFVGGYECRCRRGWKPVPGSPNGPDSTVCEDVDECSSGQHQCHNCTECINTPGSYKCRCRQGWVPKPGHWNNQTTTVCEDISFPTWTPPPAIKSQSLSHFFEKLQDLRRNFTSAQQSIQDLTQAVDDLLENPRDLETLPPSEQHCVATNLLAGLERALTALGKALPKGPLTFSSPAGTVPLKLSDHICISVFNLINKWQLNEK</sequence>
<evidence type="ECO:0000256" key="4">
    <source>
        <dbReference type="ARBA" id="ARBA00023157"/>
    </source>
</evidence>
<evidence type="ECO:0000256" key="1">
    <source>
        <dbReference type="ARBA" id="ARBA00022536"/>
    </source>
</evidence>
<dbReference type="PROSITE" id="PS50026">
    <property type="entry name" value="EGF_3"/>
    <property type="match status" value="2"/>
</dbReference>
<dbReference type="InterPro" id="IPR018097">
    <property type="entry name" value="EGF_Ca-bd_CS"/>
</dbReference>
<dbReference type="PROSITE" id="PS01187">
    <property type="entry name" value="EGF_CA"/>
    <property type="match status" value="1"/>
</dbReference>
<dbReference type="SMART" id="SM00181">
    <property type="entry name" value="EGF"/>
    <property type="match status" value="2"/>
</dbReference>
<dbReference type="CDD" id="cd00054">
    <property type="entry name" value="EGF_CA"/>
    <property type="match status" value="2"/>
</dbReference>
<keyword evidence="4" id="KW-1015">Disulfide bond</keyword>
<proteinExistence type="predicted"/>
<dbReference type="GO" id="GO:0016020">
    <property type="term" value="C:membrane"/>
    <property type="evidence" value="ECO:0007669"/>
    <property type="project" value="InterPro"/>
</dbReference>
<dbReference type="PANTHER" id="PTHR24050:SF28">
    <property type="entry name" value="UROMODULIN-LIKE"/>
    <property type="match status" value="1"/>
</dbReference>
<dbReference type="AlphaFoldDB" id="A0A8J6DF85"/>
<dbReference type="Gene3D" id="2.10.25.10">
    <property type="entry name" value="Laminin"/>
    <property type="match status" value="2"/>
</dbReference>
<dbReference type="InterPro" id="IPR052235">
    <property type="entry name" value="Nephronectin_domain"/>
</dbReference>
<feature type="domain" description="EGF-like" evidence="8">
    <location>
        <begin position="11"/>
        <end position="49"/>
    </location>
</feature>
<evidence type="ECO:0000256" key="2">
    <source>
        <dbReference type="ARBA" id="ARBA00022729"/>
    </source>
</evidence>
<gene>
    <name evidence="9" type="ORF">J0S82_015878</name>
</gene>
<evidence type="ECO:0000256" key="7">
    <source>
        <dbReference type="SAM" id="Coils"/>
    </source>
</evidence>
<evidence type="ECO:0000313" key="10">
    <source>
        <dbReference type="Proteomes" id="UP000700334"/>
    </source>
</evidence>
<dbReference type="GO" id="GO:0004930">
    <property type="term" value="F:G protein-coupled receptor activity"/>
    <property type="evidence" value="ECO:0007669"/>
    <property type="project" value="InterPro"/>
</dbReference>
<protein>
    <submittedName>
        <fullName evidence="9">Adhesion G protein-coupled receptor E2</fullName>
    </submittedName>
</protein>
<dbReference type="PROSITE" id="PS00010">
    <property type="entry name" value="ASX_HYDROXYL"/>
    <property type="match status" value="2"/>
</dbReference>
<dbReference type="SUPFAM" id="SSF57196">
    <property type="entry name" value="EGF/Laminin"/>
    <property type="match status" value="2"/>
</dbReference>
<dbReference type="InterPro" id="IPR003056">
    <property type="entry name" value="GPCR_2_ADGRE2_ADGRE5"/>
</dbReference>
<comment type="caution">
    <text evidence="6">Lacks conserved residue(s) required for the propagation of feature annotation.</text>
</comment>
<dbReference type="EMBL" id="JAGFMF010012190">
    <property type="protein sequence ID" value="KAG8506076.1"/>
    <property type="molecule type" value="Genomic_DNA"/>
</dbReference>
<evidence type="ECO:0000313" key="9">
    <source>
        <dbReference type="EMBL" id="KAG8506076.1"/>
    </source>
</evidence>
<dbReference type="InterPro" id="IPR049883">
    <property type="entry name" value="NOTCH1_EGF-like"/>
</dbReference>
<dbReference type="PANTHER" id="PTHR24050">
    <property type="entry name" value="PA14 DOMAIN-CONTAINING PROTEIN"/>
    <property type="match status" value="1"/>
</dbReference>
<keyword evidence="9" id="KW-0675">Receptor</keyword>
<dbReference type="PRINTS" id="PR01278">
    <property type="entry name" value="CD97PROTEIN"/>
</dbReference>
<keyword evidence="10" id="KW-1185">Reference proteome</keyword>
<dbReference type="GO" id="GO:0005509">
    <property type="term" value="F:calcium ion binding"/>
    <property type="evidence" value="ECO:0007669"/>
    <property type="project" value="InterPro"/>
</dbReference>
<feature type="coiled-coil region" evidence="7">
    <location>
        <begin position="133"/>
        <end position="160"/>
    </location>
</feature>
<dbReference type="Pfam" id="PF07645">
    <property type="entry name" value="EGF_CA"/>
    <property type="match status" value="2"/>
</dbReference>
<name>A0A8J6DF85_GALPY</name>
<keyword evidence="1 6" id="KW-0245">EGF-like domain</keyword>
<dbReference type="Proteomes" id="UP000700334">
    <property type="component" value="Unassembled WGS sequence"/>
</dbReference>
<evidence type="ECO:0000259" key="8">
    <source>
        <dbReference type="PROSITE" id="PS50026"/>
    </source>
</evidence>
<dbReference type="OrthoDB" id="9747624at2759"/>
<dbReference type="InterPro" id="IPR000742">
    <property type="entry name" value="EGF"/>
</dbReference>
<evidence type="ECO:0000256" key="3">
    <source>
        <dbReference type="ARBA" id="ARBA00022737"/>
    </source>
</evidence>
<dbReference type="SMART" id="SM00179">
    <property type="entry name" value="EGF_CA"/>
    <property type="match status" value="2"/>
</dbReference>
<evidence type="ECO:0000256" key="6">
    <source>
        <dbReference type="PROSITE-ProRule" id="PRU00076"/>
    </source>
</evidence>
<organism evidence="9 10">
    <name type="scientific">Galemys pyrenaicus</name>
    <name type="common">Iberian desman</name>
    <name type="synonym">Pyrenean desman</name>
    <dbReference type="NCBI Taxonomy" id="202257"/>
    <lineage>
        <taxon>Eukaryota</taxon>
        <taxon>Metazoa</taxon>
        <taxon>Chordata</taxon>
        <taxon>Craniata</taxon>
        <taxon>Vertebrata</taxon>
        <taxon>Euteleostomi</taxon>
        <taxon>Mammalia</taxon>
        <taxon>Eutheria</taxon>
        <taxon>Laurasiatheria</taxon>
        <taxon>Eulipotyphla</taxon>
        <taxon>Talpidae</taxon>
        <taxon>Galemys</taxon>
    </lineage>
</organism>
<evidence type="ECO:0000256" key="5">
    <source>
        <dbReference type="ARBA" id="ARBA00023180"/>
    </source>
</evidence>
<keyword evidence="3" id="KW-0677">Repeat</keyword>
<dbReference type="FunFam" id="2.10.25.10:FF:000269">
    <property type="entry name" value="Adhesion G protein-coupled receptor E2"/>
    <property type="match status" value="2"/>
</dbReference>
<comment type="caution">
    <text evidence="9">The sequence shown here is derived from an EMBL/GenBank/DDBJ whole genome shotgun (WGS) entry which is preliminary data.</text>
</comment>
<keyword evidence="2" id="KW-0732">Signal</keyword>
<keyword evidence="5" id="KW-0325">Glycoprotein</keyword>
<reference evidence="9" key="1">
    <citation type="journal article" date="2021" name="Evol. Appl.">
        <title>The genome of the Pyrenean desman and the effects of bottlenecks and inbreeding on the genomic landscape of an endangered species.</title>
        <authorList>
            <person name="Escoda L."/>
            <person name="Castresana J."/>
        </authorList>
    </citation>
    <scope>NUCLEOTIDE SEQUENCE</scope>
    <source>
        <strain evidence="9">IBE-C5619</strain>
    </source>
</reference>